<dbReference type="PANTHER" id="PTHR11690">
    <property type="entry name" value="AMILORIDE-SENSITIVE SODIUM CHANNEL-RELATED"/>
    <property type="match status" value="1"/>
</dbReference>
<dbReference type="AlphaFoldDB" id="A0AAV5VSJ1"/>
<comment type="subcellular location">
    <subcellularLocation>
        <location evidence="1">Membrane</location>
        <topology evidence="1">Multi-pass membrane protein</topology>
    </subcellularLocation>
</comment>
<keyword evidence="7" id="KW-0915">Sodium</keyword>
<keyword evidence="5 13" id="KW-0812">Transmembrane</keyword>
<evidence type="ECO:0000256" key="11">
    <source>
        <dbReference type="ARBA" id="ARBA00023201"/>
    </source>
</evidence>
<evidence type="ECO:0000256" key="1">
    <source>
        <dbReference type="ARBA" id="ARBA00004141"/>
    </source>
</evidence>
<organism evidence="15 16">
    <name type="scientific">Pristionchus fissidentatus</name>
    <dbReference type="NCBI Taxonomy" id="1538716"/>
    <lineage>
        <taxon>Eukaryota</taxon>
        <taxon>Metazoa</taxon>
        <taxon>Ecdysozoa</taxon>
        <taxon>Nematoda</taxon>
        <taxon>Chromadorea</taxon>
        <taxon>Rhabditida</taxon>
        <taxon>Rhabditina</taxon>
        <taxon>Diplogasteromorpha</taxon>
        <taxon>Diplogasteroidea</taxon>
        <taxon>Neodiplogasteridae</taxon>
        <taxon>Pristionchus</taxon>
    </lineage>
</organism>
<name>A0AAV5VSJ1_9BILA</name>
<evidence type="ECO:0000256" key="8">
    <source>
        <dbReference type="ARBA" id="ARBA00023065"/>
    </source>
</evidence>
<comment type="caution">
    <text evidence="15">The sequence shown here is derived from an EMBL/GenBank/DDBJ whole genome shotgun (WGS) entry which is preliminary data.</text>
</comment>
<evidence type="ECO:0000256" key="2">
    <source>
        <dbReference type="ARBA" id="ARBA00007193"/>
    </source>
</evidence>
<keyword evidence="12 13" id="KW-0407">Ion channel</keyword>
<dbReference type="InterPro" id="IPR001873">
    <property type="entry name" value="ENaC"/>
</dbReference>
<evidence type="ECO:0000256" key="4">
    <source>
        <dbReference type="ARBA" id="ARBA00022461"/>
    </source>
</evidence>
<keyword evidence="3 13" id="KW-0813">Transport</keyword>
<dbReference type="PRINTS" id="PR01078">
    <property type="entry name" value="AMINACHANNEL"/>
</dbReference>
<evidence type="ECO:0000256" key="12">
    <source>
        <dbReference type="ARBA" id="ARBA00023303"/>
    </source>
</evidence>
<keyword evidence="8 13" id="KW-0406">Ion transport</keyword>
<evidence type="ECO:0000256" key="5">
    <source>
        <dbReference type="ARBA" id="ARBA00022692"/>
    </source>
</evidence>
<evidence type="ECO:0000256" key="7">
    <source>
        <dbReference type="ARBA" id="ARBA00023053"/>
    </source>
</evidence>
<evidence type="ECO:0000256" key="13">
    <source>
        <dbReference type="RuleBase" id="RU000679"/>
    </source>
</evidence>
<protein>
    <submittedName>
        <fullName evidence="15">Uncharacterized protein</fullName>
    </submittedName>
</protein>
<keyword evidence="11 13" id="KW-0739">Sodium transport</keyword>
<sequence>NYTYTLNTCQNSCLQRLAWEHCKCVDPLFPKAAEHTHCATPADMACLVKLTSFKSEANTLEGKRVCDCKPACNETAFRKTVTYSNFPSTRYKVATGSQLQRDLLLFGQGGGRTGDRSDDDPDFDV</sequence>
<comment type="similarity">
    <text evidence="2 13">Belongs to the amiloride-sensitive sodium channel (TC 1.A.6) family.</text>
</comment>
<keyword evidence="10" id="KW-0325">Glycoprotein</keyword>
<keyword evidence="16" id="KW-1185">Reference proteome</keyword>
<evidence type="ECO:0000256" key="14">
    <source>
        <dbReference type="SAM" id="MobiDB-lite"/>
    </source>
</evidence>
<evidence type="ECO:0000256" key="6">
    <source>
        <dbReference type="ARBA" id="ARBA00022989"/>
    </source>
</evidence>
<evidence type="ECO:0000256" key="3">
    <source>
        <dbReference type="ARBA" id="ARBA00022448"/>
    </source>
</evidence>
<keyword evidence="6" id="KW-1133">Transmembrane helix</keyword>
<gene>
    <name evidence="15" type="ORF">PFISCL1PPCAC_13919</name>
</gene>
<dbReference type="GO" id="GO:0015280">
    <property type="term" value="F:ligand-gated sodium channel activity"/>
    <property type="evidence" value="ECO:0007669"/>
    <property type="project" value="TreeGrafter"/>
</dbReference>
<evidence type="ECO:0000313" key="15">
    <source>
        <dbReference type="EMBL" id="GMT22621.1"/>
    </source>
</evidence>
<evidence type="ECO:0000256" key="9">
    <source>
        <dbReference type="ARBA" id="ARBA00023136"/>
    </source>
</evidence>
<dbReference type="GO" id="GO:0005886">
    <property type="term" value="C:plasma membrane"/>
    <property type="evidence" value="ECO:0007669"/>
    <property type="project" value="TreeGrafter"/>
</dbReference>
<feature type="non-terminal residue" evidence="15">
    <location>
        <position position="125"/>
    </location>
</feature>
<dbReference type="EMBL" id="BTSY01000004">
    <property type="protein sequence ID" value="GMT22621.1"/>
    <property type="molecule type" value="Genomic_DNA"/>
</dbReference>
<feature type="region of interest" description="Disordered" evidence="14">
    <location>
        <begin position="106"/>
        <end position="125"/>
    </location>
</feature>
<proteinExistence type="inferred from homology"/>
<accession>A0AAV5VSJ1</accession>
<dbReference type="Proteomes" id="UP001432322">
    <property type="component" value="Unassembled WGS sequence"/>
</dbReference>
<keyword evidence="4 13" id="KW-0894">Sodium channel</keyword>
<keyword evidence="9" id="KW-0472">Membrane</keyword>
<reference evidence="15" key="1">
    <citation type="submission" date="2023-10" db="EMBL/GenBank/DDBJ databases">
        <title>Genome assembly of Pristionchus species.</title>
        <authorList>
            <person name="Yoshida K."/>
            <person name="Sommer R.J."/>
        </authorList>
    </citation>
    <scope>NUCLEOTIDE SEQUENCE</scope>
    <source>
        <strain evidence="15">RS5133</strain>
    </source>
</reference>
<feature type="non-terminal residue" evidence="15">
    <location>
        <position position="1"/>
    </location>
</feature>
<dbReference type="Pfam" id="PF00858">
    <property type="entry name" value="ASC"/>
    <property type="match status" value="1"/>
</dbReference>
<dbReference type="PANTHER" id="PTHR11690:SF269">
    <property type="entry name" value="DEGENERIN-LIKE PROTEIN ASIC-2"/>
    <property type="match status" value="1"/>
</dbReference>
<evidence type="ECO:0000313" key="16">
    <source>
        <dbReference type="Proteomes" id="UP001432322"/>
    </source>
</evidence>
<evidence type="ECO:0000256" key="10">
    <source>
        <dbReference type="ARBA" id="ARBA00023180"/>
    </source>
</evidence>
<dbReference type="Gene3D" id="1.10.287.820">
    <property type="entry name" value="Acid-sensing ion channel domain"/>
    <property type="match status" value="1"/>
</dbReference>